<dbReference type="AlphaFoldDB" id="D8UBR1"/>
<name>D8UBR1_VOLCA</name>
<feature type="transmembrane region" description="Helical" evidence="1">
    <location>
        <begin position="57"/>
        <end position="78"/>
    </location>
</feature>
<feature type="non-terminal residue" evidence="2">
    <location>
        <position position="279"/>
    </location>
</feature>
<keyword evidence="3" id="KW-1185">Reference proteome</keyword>
<feature type="transmembrane region" description="Helical" evidence="1">
    <location>
        <begin position="225"/>
        <end position="249"/>
    </location>
</feature>
<reference evidence="2 3" key="1">
    <citation type="journal article" date="2010" name="Science">
        <title>Genomic analysis of organismal complexity in the multicellular green alga Volvox carteri.</title>
        <authorList>
            <person name="Prochnik S.E."/>
            <person name="Umen J."/>
            <person name="Nedelcu A.M."/>
            <person name="Hallmann A."/>
            <person name="Miller S.M."/>
            <person name="Nishii I."/>
            <person name="Ferris P."/>
            <person name="Kuo A."/>
            <person name="Mitros T."/>
            <person name="Fritz-Laylin L.K."/>
            <person name="Hellsten U."/>
            <person name="Chapman J."/>
            <person name="Simakov O."/>
            <person name="Rensing S.A."/>
            <person name="Terry A."/>
            <person name="Pangilinan J."/>
            <person name="Kapitonov V."/>
            <person name="Jurka J."/>
            <person name="Salamov A."/>
            <person name="Shapiro H."/>
            <person name="Schmutz J."/>
            <person name="Grimwood J."/>
            <person name="Lindquist E."/>
            <person name="Lucas S."/>
            <person name="Grigoriev I.V."/>
            <person name="Schmitt R."/>
            <person name="Kirk D."/>
            <person name="Rokhsar D.S."/>
        </authorList>
    </citation>
    <scope>NUCLEOTIDE SEQUENCE [LARGE SCALE GENOMIC DNA]</scope>
    <source>
        <strain evidence="3">f. Nagariensis / Eve</strain>
    </source>
</reference>
<dbReference type="OrthoDB" id="549574at2759"/>
<keyword evidence="1" id="KW-1133">Transmembrane helix</keyword>
<keyword evidence="1" id="KW-0472">Membrane</keyword>
<dbReference type="EMBL" id="GL378378">
    <property type="protein sequence ID" value="EFJ42868.1"/>
    <property type="molecule type" value="Genomic_DNA"/>
</dbReference>
<evidence type="ECO:0000313" key="2">
    <source>
        <dbReference type="EMBL" id="EFJ42868.1"/>
    </source>
</evidence>
<feature type="transmembrane region" description="Helical" evidence="1">
    <location>
        <begin position="20"/>
        <end position="45"/>
    </location>
</feature>
<keyword evidence="1" id="KW-0812">Transmembrane</keyword>
<proteinExistence type="predicted"/>
<evidence type="ECO:0000313" key="3">
    <source>
        <dbReference type="Proteomes" id="UP000001058"/>
    </source>
</evidence>
<protein>
    <submittedName>
        <fullName evidence="2">Uncharacterized protein</fullName>
    </submittedName>
</protein>
<accession>D8UBR1</accession>
<organism evidence="3">
    <name type="scientific">Volvox carteri f. nagariensis</name>
    <dbReference type="NCBI Taxonomy" id="3068"/>
    <lineage>
        <taxon>Eukaryota</taxon>
        <taxon>Viridiplantae</taxon>
        <taxon>Chlorophyta</taxon>
        <taxon>core chlorophytes</taxon>
        <taxon>Chlorophyceae</taxon>
        <taxon>CS clade</taxon>
        <taxon>Chlamydomonadales</taxon>
        <taxon>Volvocaceae</taxon>
        <taxon>Volvox</taxon>
    </lineage>
</organism>
<dbReference type="Proteomes" id="UP000001058">
    <property type="component" value="Unassembled WGS sequence"/>
</dbReference>
<dbReference type="InParanoid" id="D8UBR1"/>
<feature type="transmembrane region" description="Helical" evidence="1">
    <location>
        <begin position="192"/>
        <end position="213"/>
    </location>
</feature>
<feature type="transmembrane region" description="Helical" evidence="1">
    <location>
        <begin position="151"/>
        <end position="171"/>
    </location>
</feature>
<feature type="transmembrane region" description="Helical" evidence="1">
    <location>
        <begin position="121"/>
        <end position="139"/>
    </location>
</feature>
<dbReference type="GeneID" id="9626569"/>
<dbReference type="KEGG" id="vcn:VOLCADRAFT_121485"/>
<sequence>MLKMPPAGTRPAAEPEALKYKLIGAIAWHACTIATSNVVFAAVVLPLSLSSLFQPTGVLVHAFLYALQLASLLGHRLVLSSNEFEPLTSAKLGIHGRTWISLFLTRVIARGRSWNSVMATAGFFGANILSAVGYAALYGRLKVGPHAANMWTLWFGLLLAICYSCNHLLRGHDVLAYPVLQRHRWFRLKERVPGALLAAATSTAVALAFSIAIRHSLLLRPSLLYGWAISGMLCSLGWVLGGSLLQIVFSERLHLAKFGDPDPNAPLLLELAGSNTFMQ</sequence>
<dbReference type="RefSeq" id="XP_002956128.1">
    <property type="nucleotide sequence ID" value="XM_002956082.1"/>
</dbReference>
<gene>
    <name evidence="2" type="ORF">VOLCADRAFT_121485</name>
</gene>
<evidence type="ECO:0000256" key="1">
    <source>
        <dbReference type="SAM" id="Phobius"/>
    </source>
</evidence>